<comment type="caution">
    <text evidence="1">The sequence shown here is derived from an EMBL/GenBank/DDBJ whole genome shotgun (WGS) entry which is preliminary data.</text>
</comment>
<protein>
    <submittedName>
        <fullName evidence="1">Uncharacterized protein</fullName>
    </submittedName>
</protein>
<gene>
    <name evidence="1" type="ORF">PACLA_8A010441</name>
</gene>
<sequence>MAATSFSLPTFPPFDAHADGNTGHRWKKWLGRFERLLVVMNITDKKQQRAMLLHFAGPAVDEIFDTLSDTGEAKDYDKAIEALNAYFIPH</sequence>
<evidence type="ECO:0000313" key="1">
    <source>
        <dbReference type="EMBL" id="CAB4041135.1"/>
    </source>
</evidence>
<keyword evidence="2" id="KW-1185">Reference proteome</keyword>
<feature type="non-terminal residue" evidence="1">
    <location>
        <position position="90"/>
    </location>
</feature>
<dbReference type="OrthoDB" id="5979826at2759"/>
<organism evidence="1 2">
    <name type="scientific">Paramuricea clavata</name>
    <name type="common">Red gorgonian</name>
    <name type="synonym">Violescent sea-whip</name>
    <dbReference type="NCBI Taxonomy" id="317549"/>
    <lineage>
        <taxon>Eukaryota</taxon>
        <taxon>Metazoa</taxon>
        <taxon>Cnidaria</taxon>
        <taxon>Anthozoa</taxon>
        <taxon>Octocorallia</taxon>
        <taxon>Malacalcyonacea</taxon>
        <taxon>Plexauridae</taxon>
        <taxon>Paramuricea</taxon>
    </lineage>
</organism>
<proteinExistence type="predicted"/>
<dbReference type="EMBL" id="CACRXK020027830">
    <property type="protein sequence ID" value="CAB4041135.1"/>
    <property type="molecule type" value="Genomic_DNA"/>
</dbReference>
<evidence type="ECO:0000313" key="2">
    <source>
        <dbReference type="Proteomes" id="UP001152795"/>
    </source>
</evidence>
<accession>A0A6S7K6V4</accession>
<dbReference type="AlphaFoldDB" id="A0A6S7K6V4"/>
<name>A0A6S7K6V4_PARCT</name>
<dbReference type="Proteomes" id="UP001152795">
    <property type="component" value="Unassembled WGS sequence"/>
</dbReference>
<reference evidence="1" key="1">
    <citation type="submission" date="2020-04" db="EMBL/GenBank/DDBJ databases">
        <authorList>
            <person name="Alioto T."/>
            <person name="Alioto T."/>
            <person name="Gomez Garrido J."/>
        </authorList>
    </citation>
    <scope>NUCLEOTIDE SEQUENCE</scope>
    <source>
        <strain evidence="1">A484AB</strain>
    </source>
</reference>